<accession>A0A284RSE1</accession>
<dbReference type="Proteomes" id="UP000219338">
    <property type="component" value="Unassembled WGS sequence"/>
</dbReference>
<dbReference type="AlphaFoldDB" id="A0A284RSE1"/>
<dbReference type="EMBL" id="FUEG01000015">
    <property type="protein sequence ID" value="SJL11681.1"/>
    <property type="molecule type" value="Genomic_DNA"/>
</dbReference>
<sequence length="146" mass="16926">MFPSQKPWTIQKAPRCHPENPCSTLYWWFPSRRNMRRQFLIDVRSRYINAVGMTVSLLQCHVSIKVVDGLYYGYTLSTALSHPFSLSDSRYDRFFGITIVQTRNYLNTNADGWLMRSLVAFLVAMDAGVNTQILHHYLPSFGLNDL</sequence>
<gene>
    <name evidence="1" type="ORF">ARMOST_15087</name>
</gene>
<protein>
    <submittedName>
        <fullName evidence="1">Uncharacterized protein</fullName>
    </submittedName>
</protein>
<reference evidence="2" key="1">
    <citation type="journal article" date="2017" name="Nat. Ecol. Evol.">
        <title>Genome expansion and lineage-specific genetic innovations in the forest pathogenic fungi Armillaria.</title>
        <authorList>
            <person name="Sipos G."/>
            <person name="Prasanna A.N."/>
            <person name="Walter M.C."/>
            <person name="O'Connor E."/>
            <person name="Balint B."/>
            <person name="Krizsan K."/>
            <person name="Kiss B."/>
            <person name="Hess J."/>
            <person name="Varga T."/>
            <person name="Slot J."/>
            <person name="Riley R."/>
            <person name="Boka B."/>
            <person name="Rigling D."/>
            <person name="Barry K."/>
            <person name="Lee J."/>
            <person name="Mihaltcheva S."/>
            <person name="LaButti K."/>
            <person name="Lipzen A."/>
            <person name="Waldron R."/>
            <person name="Moloney N.M."/>
            <person name="Sperisen C."/>
            <person name="Kredics L."/>
            <person name="Vagvoelgyi C."/>
            <person name="Patrignani A."/>
            <person name="Fitzpatrick D."/>
            <person name="Nagy I."/>
            <person name="Doyle S."/>
            <person name="Anderson J.B."/>
            <person name="Grigoriev I.V."/>
            <person name="Gueldener U."/>
            <person name="Muensterkoetter M."/>
            <person name="Nagy L.G."/>
        </authorList>
    </citation>
    <scope>NUCLEOTIDE SEQUENCE [LARGE SCALE GENOMIC DNA]</scope>
    <source>
        <strain evidence="2">C18/9</strain>
    </source>
</reference>
<dbReference type="STRING" id="47428.A0A284RSE1"/>
<dbReference type="OrthoDB" id="2864380at2759"/>
<name>A0A284RSE1_ARMOS</name>
<organism evidence="1 2">
    <name type="scientific">Armillaria ostoyae</name>
    <name type="common">Armillaria root rot fungus</name>
    <dbReference type="NCBI Taxonomy" id="47428"/>
    <lineage>
        <taxon>Eukaryota</taxon>
        <taxon>Fungi</taxon>
        <taxon>Dikarya</taxon>
        <taxon>Basidiomycota</taxon>
        <taxon>Agaricomycotina</taxon>
        <taxon>Agaricomycetes</taxon>
        <taxon>Agaricomycetidae</taxon>
        <taxon>Agaricales</taxon>
        <taxon>Marasmiineae</taxon>
        <taxon>Physalacriaceae</taxon>
        <taxon>Armillaria</taxon>
    </lineage>
</organism>
<proteinExistence type="predicted"/>
<evidence type="ECO:0000313" key="2">
    <source>
        <dbReference type="Proteomes" id="UP000219338"/>
    </source>
</evidence>
<keyword evidence="2" id="KW-1185">Reference proteome</keyword>
<evidence type="ECO:0000313" key="1">
    <source>
        <dbReference type="EMBL" id="SJL11681.1"/>
    </source>
</evidence>